<dbReference type="RefSeq" id="XP_008081320.1">
    <property type="nucleotide sequence ID" value="XM_008083129.1"/>
</dbReference>
<evidence type="ECO:0000256" key="1">
    <source>
        <dbReference type="SAM" id="SignalP"/>
    </source>
</evidence>
<dbReference type="Pfam" id="PF25156">
    <property type="entry name" value="PNGase_A_C"/>
    <property type="match status" value="1"/>
</dbReference>
<reference evidence="3 4" key="1">
    <citation type="journal article" date="2013" name="BMC Genomics">
        <title>Genomics-driven discovery of the pneumocandin biosynthetic gene cluster in the fungus Glarea lozoyensis.</title>
        <authorList>
            <person name="Chen L."/>
            <person name="Yue Q."/>
            <person name="Zhang X."/>
            <person name="Xiang M."/>
            <person name="Wang C."/>
            <person name="Li S."/>
            <person name="Che Y."/>
            <person name="Ortiz-Lopez F.J."/>
            <person name="Bills G.F."/>
            <person name="Liu X."/>
            <person name="An Z."/>
        </authorList>
    </citation>
    <scope>NUCLEOTIDE SEQUENCE [LARGE SCALE GENOMIC DNA]</scope>
    <source>
        <strain evidence="4">ATCC 20868 / MF5171</strain>
    </source>
</reference>
<accession>S3DHS5</accession>
<dbReference type="Proteomes" id="UP000016922">
    <property type="component" value="Unassembled WGS sequence"/>
</dbReference>
<evidence type="ECO:0000313" key="3">
    <source>
        <dbReference type="EMBL" id="EPE31591.1"/>
    </source>
</evidence>
<dbReference type="PANTHER" id="PTHR31104">
    <property type="entry name" value="PEPTIDE-N4-(N-ACETYL-BETA-GLUCOSAMINYL)ASPARAGINE AMIDASE A PROTEIN"/>
    <property type="match status" value="1"/>
</dbReference>
<organism evidence="3 4">
    <name type="scientific">Glarea lozoyensis (strain ATCC 20868 / MF5171)</name>
    <dbReference type="NCBI Taxonomy" id="1116229"/>
    <lineage>
        <taxon>Eukaryota</taxon>
        <taxon>Fungi</taxon>
        <taxon>Dikarya</taxon>
        <taxon>Ascomycota</taxon>
        <taxon>Pezizomycotina</taxon>
        <taxon>Leotiomycetes</taxon>
        <taxon>Helotiales</taxon>
        <taxon>Helotiaceae</taxon>
        <taxon>Glarea</taxon>
    </lineage>
</organism>
<evidence type="ECO:0000259" key="2">
    <source>
        <dbReference type="Pfam" id="PF12222"/>
    </source>
</evidence>
<dbReference type="AlphaFoldDB" id="S3DHS5"/>
<feature type="domain" description="Peptide N-acetyl-beta-D-glucosaminyl asparaginase amidase A N-terminal" evidence="2">
    <location>
        <begin position="37"/>
        <end position="357"/>
    </location>
</feature>
<dbReference type="KEGG" id="glz:GLAREA_12347"/>
<dbReference type="OrthoDB" id="1612078at2759"/>
<dbReference type="InterPro" id="IPR056948">
    <property type="entry name" value="PNGaseA_N"/>
</dbReference>
<dbReference type="Pfam" id="PF12222">
    <property type="entry name" value="PNGaseA"/>
    <property type="match status" value="1"/>
</dbReference>
<feature type="signal peptide" evidence="1">
    <location>
        <begin position="1"/>
        <end position="25"/>
    </location>
</feature>
<dbReference type="HOGENOM" id="CLU_011027_0_1_1"/>
<protein>
    <recommendedName>
        <fullName evidence="2">Peptide N-acetyl-beta-D-glucosaminyl asparaginase amidase A N-terminal domain-containing protein</fullName>
    </recommendedName>
</protein>
<evidence type="ECO:0000313" key="4">
    <source>
        <dbReference type="Proteomes" id="UP000016922"/>
    </source>
</evidence>
<dbReference type="EMBL" id="KE145361">
    <property type="protein sequence ID" value="EPE31591.1"/>
    <property type="molecule type" value="Genomic_DNA"/>
</dbReference>
<gene>
    <name evidence="3" type="ORF">GLAREA_12347</name>
</gene>
<feature type="chain" id="PRO_5004519885" description="Peptide N-acetyl-beta-D-glucosaminyl asparaginase amidase A N-terminal domain-containing protein" evidence="1">
    <location>
        <begin position="26"/>
        <end position="591"/>
    </location>
</feature>
<sequence length="591" mass="65244">MQVLKSLKRVLVLATVFSEVVYASALEVIQAQVPPRKSFDGASCKQTIVKHVFANSYGAPYVGFYNPPINCSFTTTIFNLSVTSSGRQYDRLALLFLGDVEVWRTSTAMPGGYEIFYSYQKDMTVFDTLLRKEQKLIFDLSNVFSELYTGAFNVTLEALYYNDMYKSALSPPSSIFPISTKASSQNTSSVMSLPDGNGTVSIKLPRNIKTATVSILASGNGQEEFWFTNVPSEYLYTFPENPGWLFGYSPFREVQLLIDGKLAGVSWPFPLLFTGGVDPGLWRPIAGIDSYDLQPFDIDISPWLPLLCDGQAHNFQIKVVGFDSSINGSIGTVGSNWWVTGAVYVWLDEHSNVTTGSKILSKIGHTSFNYRPFVSTVEANNATKNSSFYFSLAAHRQLTISSTIRTSSGLRNATWSQNLSFSNIQNMTDLAFNQSLAMVTTGTNYDSISGIQTTYKYPLNLYSSYIIAETKATLSSVLALVDRSLITTGVNILLYLTGTRTGPESLRTRQSAISQYSWNATIVEGMLTDTSSLEQWFSYAGHSGLKAGGVEQFGRYLKESDDFTTEDNECWSVIEVPGTIPLPPVDGMPHV</sequence>
<dbReference type="InterPro" id="IPR021102">
    <property type="entry name" value="PNGase_A"/>
</dbReference>
<name>S3DHS5_GLAL2</name>
<dbReference type="OMA" id="SINSNWF"/>
<dbReference type="GeneID" id="19471388"/>
<proteinExistence type="predicted"/>
<keyword evidence="4" id="KW-1185">Reference proteome</keyword>
<keyword evidence="1" id="KW-0732">Signal</keyword>
<dbReference type="eggNOG" id="ENOG502QSXK">
    <property type="taxonomic scope" value="Eukaryota"/>
</dbReference>